<dbReference type="Gene3D" id="2.60.40.420">
    <property type="entry name" value="Cupredoxins - blue copper proteins"/>
    <property type="match status" value="3"/>
</dbReference>
<evidence type="ECO:0000313" key="8">
    <source>
        <dbReference type="Proteomes" id="UP001318860"/>
    </source>
</evidence>
<name>A0ABR0U809_REHGL</name>
<dbReference type="SUPFAM" id="SSF49503">
    <property type="entry name" value="Cupredoxins"/>
    <property type="match status" value="3"/>
</dbReference>
<evidence type="ECO:0008006" key="9">
    <source>
        <dbReference type="Google" id="ProtNLM"/>
    </source>
</evidence>
<dbReference type="CDD" id="cd13894">
    <property type="entry name" value="CuRO_3_AAO_like_1"/>
    <property type="match status" value="1"/>
</dbReference>
<proteinExistence type="inferred from homology"/>
<reference evidence="7 8" key="1">
    <citation type="journal article" date="2021" name="Comput. Struct. Biotechnol. J.">
        <title>De novo genome assembly of the potent medicinal plant Rehmannia glutinosa using nanopore technology.</title>
        <authorList>
            <person name="Ma L."/>
            <person name="Dong C."/>
            <person name="Song C."/>
            <person name="Wang X."/>
            <person name="Zheng X."/>
            <person name="Niu Y."/>
            <person name="Chen S."/>
            <person name="Feng W."/>
        </authorList>
    </citation>
    <scope>NUCLEOTIDE SEQUENCE [LARGE SCALE GENOMIC DNA]</scope>
    <source>
        <strain evidence="7">DH-2019</strain>
    </source>
</reference>
<comment type="caution">
    <text evidence="7">The sequence shown here is derived from an EMBL/GenBank/DDBJ whole genome shotgun (WGS) entry which is preliminary data.</text>
</comment>
<feature type="chain" id="PRO_5046419742" description="L-ascorbate oxidase" evidence="3">
    <location>
        <begin position="18"/>
        <end position="525"/>
    </location>
</feature>
<feature type="domain" description="Plastocyanin-like" evidence="5">
    <location>
        <begin position="362"/>
        <end position="501"/>
    </location>
</feature>
<keyword evidence="3" id="KW-0732">Signal</keyword>
<dbReference type="PANTHER" id="PTHR11709">
    <property type="entry name" value="MULTI-COPPER OXIDASE"/>
    <property type="match status" value="1"/>
</dbReference>
<dbReference type="InterPro" id="IPR011707">
    <property type="entry name" value="Cu-oxidase-like_N"/>
</dbReference>
<protein>
    <recommendedName>
        <fullName evidence="9">L-ascorbate oxidase</fullName>
    </recommendedName>
</protein>
<dbReference type="InterPro" id="IPR011706">
    <property type="entry name" value="Cu-oxidase_C"/>
</dbReference>
<accession>A0ABR0U809</accession>
<dbReference type="Proteomes" id="UP001318860">
    <property type="component" value="Unassembled WGS sequence"/>
</dbReference>
<evidence type="ECO:0000259" key="5">
    <source>
        <dbReference type="Pfam" id="PF07731"/>
    </source>
</evidence>
<organism evidence="7 8">
    <name type="scientific">Rehmannia glutinosa</name>
    <name type="common">Chinese foxglove</name>
    <dbReference type="NCBI Taxonomy" id="99300"/>
    <lineage>
        <taxon>Eukaryota</taxon>
        <taxon>Viridiplantae</taxon>
        <taxon>Streptophyta</taxon>
        <taxon>Embryophyta</taxon>
        <taxon>Tracheophyta</taxon>
        <taxon>Spermatophyta</taxon>
        <taxon>Magnoliopsida</taxon>
        <taxon>eudicotyledons</taxon>
        <taxon>Gunneridae</taxon>
        <taxon>Pentapetalae</taxon>
        <taxon>asterids</taxon>
        <taxon>lamiids</taxon>
        <taxon>Lamiales</taxon>
        <taxon>Orobanchaceae</taxon>
        <taxon>Rehmannieae</taxon>
        <taxon>Rehmannia</taxon>
    </lineage>
</organism>
<dbReference type="InterPro" id="IPR001117">
    <property type="entry name" value="Cu-oxidase_2nd"/>
</dbReference>
<dbReference type="Pfam" id="PF00394">
    <property type="entry name" value="Cu-oxidase"/>
    <property type="match status" value="1"/>
</dbReference>
<keyword evidence="8" id="KW-1185">Reference proteome</keyword>
<dbReference type="InterPro" id="IPR034275">
    <property type="entry name" value="CuRO_3_AO-like"/>
</dbReference>
<evidence type="ECO:0000256" key="3">
    <source>
        <dbReference type="SAM" id="SignalP"/>
    </source>
</evidence>
<feature type="domain" description="Plastocyanin-like" evidence="6">
    <location>
        <begin position="28"/>
        <end position="141"/>
    </location>
</feature>
<comment type="similarity">
    <text evidence="1">Belongs to the multicopper oxidase family.</text>
</comment>
<evidence type="ECO:0000259" key="6">
    <source>
        <dbReference type="Pfam" id="PF07732"/>
    </source>
</evidence>
<dbReference type="Pfam" id="PF07732">
    <property type="entry name" value="Cu-oxidase_3"/>
    <property type="match status" value="1"/>
</dbReference>
<gene>
    <name evidence="7" type="ORF">DH2020_047585</name>
</gene>
<feature type="signal peptide" evidence="3">
    <location>
        <begin position="1"/>
        <end position="17"/>
    </location>
</feature>
<evidence type="ECO:0000256" key="1">
    <source>
        <dbReference type="ARBA" id="ARBA00010609"/>
    </source>
</evidence>
<dbReference type="CDD" id="cd13846">
    <property type="entry name" value="CuRO_1_AAO_like_1"/>
    <property type="match status" value="1"/>
</dbReference>
<dbReference type="EMBL" id="JABTTQ020003310">
    <property type="protein sequence ID" value="KAK6118672.1"/>
    <property type="molecule type" value="Genomic_DNA"/>
</dbReference>
<evidence type="ECO:0000256" key="2">
    <source>
        <dbReference type="ARBA" id="ARBA00023180"/>
    </source>
</evidence>
<dbReference type="PANTHER" id="PTHR11709:SF469">
    <property type="entry name" value="L-ASCORBATE OXIDASE HOMOLOG"/>
    <property type="match status" value="1"/>
</dbReference>
<evidence type="ECO:0000259" key="4">
    <source>
        <dbReference type="Pfam" id="PF00394"/>
    </source>
</evidence>
<keyword evidence="2" id="KW-0325">Glycoprotein</keyword>
<dbReference type="InterPro" id="IPR045087">
    <property type="entry name" value="Cu-oxidase_fam"/>
</dbReference>
<dbReference type="Pfam" id="PF07731">
    <property type="entry name" value="Cu-oxidase_2"/>
    <property type="match status" value="1"/>
</dbReference>
<evidence type="ECO:0000313" key="7">
    <source>
        <dbReference type="EMBL" id="KAK6118672.1"/>
    </source>
</evidence>
<dbReference type="InterPro" id="IPR034273">
    <property type="entry name" value="CuRO_1_AAO-like"/>
</dbReference>
<feature type="domain" description="Plastocyanin-like" evidence="4">
    <location>
        <begin position="154"/>
        <end position="291"/>
    </location>
</feature>
<sequence>MWQFIVPIICVVAIVNAEDPYRFFTWNVTYGDIYPLGVRQQGILINGQFPGPDIYSVTNDNIIINVHNNLDEPFLLSWNGVQQRKNSLEDGVYGTTCPIPPGKNFTYIMQMKDQIGSFYYFPSLAFHKAAGGFGGIRILSRPRIPVPFPEPAGDFTILIGDWYKTNHKVLKAVLDQGKMLALPDGVLINGLGSNGAWFTVEPGKTYRLRISNVGLRNTLNFRIQGHTMKLVEVEGTHTVQTTITSLDVHVGQSYSVLVTADQPADQDYYMVASTRFTSPVLTTTAVFHYTNSRKPVSGPPPPGPTDVQWTNLTASGPRPNPQGSYHYGQINVSRTIRLSNIAGLVNGKQRYAINGVSFVPADTPLKLADYYKIEGVFRVGSIPDSTPRGRSIRLDASVMGADYRTFVEIVFENREKIIQSWHLDGYSFFVVGMDGGSWTPNSRKEYNLVDAVSRSTIQVYPRSWTAIYVALDNVGMWNLRSEFWARQYLGQQFYLRVYTPVQSVRDEYPIPTNALLCGRATGRRL</sequence>
<dbReference type="InterPro" id="IPR008972">
    <property type="entry name" value="Cupredoxin"/>
</dbReference>